<name>A0AAV3PED1_LITER</name>
<dbReference type="PANTHER" id="PTHR37183:SF1">
    <property type="entry name" value="PLANT THIONIN FAMILY PROTEIN"/>
    <property type="match status" value="1"/>
</dbReference>
<comment type="caution">
    <text evidence="2">The sequence shown here is derived from an EMBL/GenBank/DDBJ whole genome shotgun (WGS) entry which is preliminary data.</text>
</comment>
<keyword evidence="1" id="KW-0732">Signal</keyword>
<accession>A0AAV3PED1</accession>
<dbReference type="Proteomes" id="UP001454036">
    <property type="component" value="Unassembled WGS sequence"/>
</dbReference>
<dbReference type="AlphaFoldDB" id="A0AAV3PED1"/>
<evidence type="ECO:0000256" key="1">
    <source>
        <dbReference type="SAM" id="SignalP"/>
    </source>
</evidence>
<keyword evidence="3" id="KW-1185">Reference proteome</keyword>
<dbReference type="EMBL" id="BAABME010001514">
    <property type="protein sequence ID" value="GAA0150029.1"/>
    <property type="molecule type" value="Genomic_DNA"/>
</dbReference>
<evidence type="ECO:0000313" key="2">
    <source>
        <dbReference type="EMBL" id="GAA0150029.1"/>
    </source>
</evidence>
<proteinExistence type="predicted"/>
<protein>
    <recommendedName>
        <fullName evidence="4">Thionin-like protein</fullName>
    </recommendedName>
</protein>
<evidence type="ECO:0008006" key="4">
    <source>
        <dbReference type="Google" id="ProtNLM"/>
    </source>
</evidence>
<evidence type="ECO:0000313" key="3">
    <source>
        <dbReference type="Proteomes" id="UP001454036"/>
    </source>
</evidence>
<reference evidence="2 3" key="1">
    <citation type="submission" date="2024-01" db="EMBL/GenBank/DDBJ databases">
        <title>The complete chloroplast genome sequence of Lithospermum erythrorhizon: insights into the phylogenetic relationship among Boraginaceae species and the maternal lineages of purple gromwells.</title>
        <authorList>
            <person name="Okada T."/>
            <person name="Watanabe K."/>
        </authorList>
    </citation>
    <scope>NUCLEOTIDE SEQUENCE [LARGE SCALE GENOMIC DNA]</scope>
</reference>
<sequence>MEKKTLVGFALLFLAFFANFQSISSDAFDCYDACSTGCVNPDTRLMARCDRKCSIRCSADLKTSEQLGKISGLGHP</sequence>
<gene>
    <name evidence="2" type="ORF">LIER_09056</name>
</gene>
<dbReference type="PANTHER" id="PTHR37183">
    <property type="entry name" value="PLANT THIONIN FAMILY PROTEIN"/>
    <property type="match status" value="1"/>
</dbReference>
<organism evidence="2 3">
    <name type="scientific">Lithospermum erythrorhizon</name>
    <name type="common">Purple gromwell</name>
    <name type="synonym">Lithospermum officinale var. erythrorhizon</name>
    <dbReference type="NCBI Taxonomy" id="34254"/>
    <lineage>
        <taxon>Eukaryota</taxon>
        <taxon>Viridiplantae</taxon>
        <taxon>Streptophyta</taxon>
        <taxon>Embryophyta</taxon>
        <taxon>Tracheophyta</taxon>
        <taxon>Spermatophyta</taxon>
        <taxon>Magnoliopsida</taxon>
        <taxon>eudicotyledons</taxon>
        <taxon>Gunneridae</taxon>
        <taxon>Pentapetalae</taxon>
        <taxon>asterids</taxon>
        <taxon>lamiids</taxon>
        <taxon>Boraginales</taxon>
        <taxon>Boraginaceae</taxon>
        <taxon>Boraginoideae</taxon>
        <taxon>Lithospermeae</taxon>
        <taxon>Lithospermum</taxon>
    </lineage>
</organism>
<feature type="chain" id="PRO_5043517348" description="Thionin-like protein" evidence="1">
    <location>
        <begin position="26"/>
        <end position="76"/>
    </location>
</feature>
<feature type="signal peptide" evidence="1">
    <location>
        <begin position="1"/>
        <end position="25"/>
    </location>
</feature>